<feature type="compositionally biased region" description="Polar residues" evidence="1">
    <location>
        <begin position="31"/>
        <end position="52"/>
    </location>
</feature>
<dbReference type="InterPro" id="IPR025164">
    <property type="entry name" value="Toastrack_DUF4097"/>
</dbReference>
<reference evidence="5" key="2">
    <citation type="submission" date="2016-03" db="EMBL/GenBank/DDBJ databases">
        <authorList>
            <person name="Ploux O."/>
        </authorList>
    </citation>
    <scope>NUCLEOTIDE SEQUENCE [LARGE SCALE GENOMIC DNA]</scope>
    <source>
        <strain evidence="5">PP9</strain>
    </source>
</reference>
<organism evidence="4 5">
    <name type="scientific">Rummeliibacillus stabekisii</name>
    <dbReference type="NCBI Taxonomy" id="241244"/>
    <lineage>
        <taxon>Bacteria</taxon>
        <taxon>Bacillati</taxon>
        <taxon>Bacillota</taxon>
        <taxon>Bacilli</taxon>
        <taxon>Bacillales</taxon>
        <taxon>Caryophanaceae</taxon>
        <taxon>Rummeliibacillus</taxon>
    </lineage>
</organism>
<reference evidence="4 5" key="1">
    <citation type="journal article" date="2016" name="Genome Announc.">
        <title>Whole-Genome Sequence of Rummeliibacillus stabekisii Strain PP9 Isolated from Antarctic Soil.</title>
        <authorList>
            <person name="da Mota F.F."/>
            <person name="Vollu R.E."/>
            <person name="Jurelevicius D."/>
            <person name="Seldin L."/>
        </authorList>
    </citation>
    <scope>NUCLEOTIDE SEQUENCE [LARGE SCALE GENOMIC DNA]</scope>
    <source>
        <strain evidence="4 5">PP9</strain>
    </source>
</reference>
<gene>
    <name evidence="4" type="ORF">ATY39_01365</name>
</gene>
<name>A0A143H8V8_9BACL</name>
<dbReference type="STRING" id="241244.ATY39_01365"/>
<proteinExistence type="predicted"/>
<evidence type="ECO:0000313" key="4">
    <source>
        <dbReference type="EMBL" id="AMW98183.1"/>
    </source>
</evidence>
<dbReference type="RefSeq" id="WP_066784725.1">
    <property type="nucleotide sequence ID" value="NZ_CP014806.1"/>
</dbReference>
<dbReference type="KEGG" id="rst:ATY39_01365"/>
<protein>
    <submittedName>
        <fullName evidence="4">Uncharacterized protein</fullName>
    </submittedName>
</protein>
<evidence type="ECO:0000259" key="2">
    <source>
        <dbReference type="Pfam" id="PF13349"/>
    </source>
</evidence>
<feature type="compositionally biased region" description="Basic and acidic residues" evidence="1">
    <location>
        <begin position="56"/>
        <end position="68"/>
    </location>
</feature>
<feature type="domain" description="YvlB/LiaX N-terminal" evidence="3">
    <location>
        <begin position="3"/>
        <end position="32"/>
    </location>
</feature>
<feature type="region of interest" description="Disordered" evidence="1">
    <location>
        <begin position="29"/>
        <end position="86"/>
    </location>
</feature>
<sequence>MQDERKRILDLVEKGTITAQEAIVLFEKLEQPSNMNQQPNENKATTDSSKTAPQKEYLENESEKEKMASDQYGEQTTEQRQSGNEDEFFEEIRKDFTQFGTKLVNLMNTTFSKVKEFDFDKGFMSSSASEEKIEELQNATFSNISIDIPNGNIELIPTNEESAKIVYRIRPTIGKMSDDILKEFNQGVVSKADDDTLRIVSATKKLRLDATIYIPVKKYDFVTIRQFNGGFKTANIDIEQIKVKTMNGGIDFKNVGFYQLEAETANGAIDLRDVKGKKAEVETVNGRIYVDGKIEELDAKSANGHVVVTTRTEKAKNIRAQTIAGAVEIYIPNNTSLQGEVTSNLGKVDVRLPDIQRQNEQNQFLQKSVQFSKVIEDTQTLLVEGETKTGSVIVRYNL</sequence>
<accession>A0A143H8V8</accession>
<dbReference type="OrthoDB" id="2240743at2"/>
<dbReference type="Pfam" id="PF13349">
    <property type="entry name" value="DUF4097"/>
    <property type="match status" value="1"/>
</dbReference>
<dbReference type="Proteomes" id="UP000076021">
    <property type="component" value="Chromosome"/>
</dbReference>
<evidence type="ECO:0000256" key="1">
    <source>
        <dbReference type="SAM" id="MobiDB-lite"/>
    </source>
</evidence>
<dbReference type="InterPro" id="IPR053959">
    <property type="entry name" value="YvlB/LiaX_N"/>
</dbReference>
<evidence type="ECO:0000313" key="5">
    <source>
        <dbReference type="Proteomes" id="UP000076021"/>
    </source>
</evidence>
<dbReference type="Pfam" id="PF22746">
    <property type="entry name" value="SHOCT-like_DUF2089-C"/>
    <property type="match status" value="1"/>
</dbReference>
<keyword evidence="5" id="KW-1185">Reference proteome</keyword>
<feature type="domain" description="DUF4097" evidence="2">
    <location>
        <begin position="143"/>
        <end position="372"/>
    </location>
</feature>
<evidence type="ECO:0000259" key="3">
    <source>
        <dbReference type="Pfam" id="PF22746"/>
    </source>
</evidence>
<dbReference type="EMBL" id="CP014806">
    <property type="protein sequence ID" value="AMW98183.1"/>
    <property type="molecule type" value="Genomic_DNA"/>
</dbReference>
<feature type="compositionally biased region" description="Polar residues" evidence="1">
    <location>
        <begin position="72"/>
        <end position="82"/>
    </location>
</feature>
<dbReference type="AlphaFoldDB" id="A0A143H8V8"/>